<feature type="active site" description="Tele-phosphohistidine intermediate" evidence="3">
    <location>
        <position position="9"/>
    </location>
</feature>
<evidence type="ECO:0000313" key="6">
    <source>
        <dbReference type="Proteomes" id="UP000886860"/>
    </source>
</evidence>
<organism evidence="5 6">
    <name type="scientific">Candidatus Caccovicinus merdipullorum</name>
    <dbReference type="NCBI Taxonomy" id="2840724"/>
    <lineage>
        <taxon>Bacteria</taxon>
        <taxon>Bacillati</taxon>
        <taxon>Bacillota</taxon>
        <taxon>Clostridia</taxon>
        <taxon>Eubacteriales</taxon>
        <taxon>Candidatus Caccovicinus</taxon>
    </lineage>
</organism>
<dbReference type="PRINTS" id="PR00991">
    <property type="entry name" value="6PFRUCTKNASE"/>
</dbReference>
<dbReference type="GO" id="GO:0005737">
    <property type="term" value="C:cytoplasm"/>
    <property type="evidence" value="ECO:0007669"/>
    <property type="project" value="TreeGrafter"/>
</dbReference>
<reference evidence="5" key="1">
    <citation type="submission" date="2020-10" db="EMBL/GenBank/DDBJ databases">
        <authorList>
            <person name="Gilroy R."/>
        </authorList>
    </citation>
    <scope>NUCLEOTIDE SEQUENCE</scope>
    <source>
        <strain evidence="5">CHK123-3438</strain>
    </source>
</reference>
<gene>
    <name evidence="5" type="ORF">IAB60_13260</name>
</gene>
<dbReference type="PANTHER" id="PTHR48100:SF1">
    <property type="entry name" value="HISTIDINE PHOSPHATASE FAMILY PROTEIN-RELATED"/>
    <property type="match status" value="1"/>
</dbReference>
<feature type="binding site" evidence="4">
    <location>
        <position position="58"/>
    </location>
    <ligand>
        <name>substrate</name>
    </ligand>
</feature>
<feature type="binding site" evidence="4">
    <location>
        <begin position="82"/>
        <end position="85"/>
    </location>
    <ligand>
        <name>substrate</name>
    </ligand>
</feature>
<evidence type="ECO:0000313" key="5">
    <source>
        <dbReference type="EMBL" id="HIT43040.1"/>
    </source>
</evidence>
<proteinExistence type="predicted"/>
<name>A0A9D1GKW4_9FIRM</name>
<dbReference type="Pfam" id="PF00300">
    <property type="entry name" value="His_Phos_1"/>
    <property type="match status" value="1"/>
</dbReference>
<accession>A0A9D1GKW4</accession>
<reference evidence="5" key="2">
    <citation type="journal article" date="2021" name="PeerJ">
        <title>Extensive microbial diversity within the chicken gut microbiome revealed by metagenomics and culture.</title>
        <authorList>
            <person name="Gilroy R."/>
            <person name="Ravi A."/>
            <person name="Getino M."/>
            <person name="Pursley I."/>
            <person name="Horton D.L."/>
            <person name="Alikhan N.F."/>
            <person name="Baker D."/>
            <person name="Gharbi K."/>
            <person name="Hall N."/>
            <person name="Watson M."/>
            <person name="Adriaenssens E.M."/>
            <person name="Foster-Nyarko E."/>
            <person name="Jarju S."/>
            <person name="Secka A."/>
            <person name="Antonio M."/>
            <person name="Oren A."/>
            <person name="Chaudhuri R.R."/>
            <person name="La Ragione R."/>
            <person name="Hildebrand F."/>
            <person name="Pallen M.J."/>
        </authorList>
    </citation>
    <scope>NUCLEOTIDE SEQUENCE</scope>
    <source>
        <strain evidence="5">CHK123-3438</strain>
    </source>
</reference>
<evidence type="ECO:0000256" key="2">
    <source>
        <dbReference type="ARBA" id="ARBA00023235"/>
    </source>
</evidence>
<evidence type="ECO:0000256" key="1">
    <source>
        <dbReference type="ARBA" id="ARBA00023152"/>
    </source>
</evidence>
<evidence type="ECO:0000256" key="4">
    <source>
        <dbReference type="PIRSR" id="PIRSR613078-2"/>
    </source>
</evidence>
<dbReference type="Gene3D" id="3.40.50.1240">
    <property type="entry name" value="Phosphoglycerate mutase-like"/>
    <property type="match status" value="1"/>
</dbReference>
<dbReference type="SUPFAM" id="SSF53254">
    <property type="entry name" value="Phosphoglycerate mutase-like"/>
    <property type="match status" value="1"/>
</dbReference>
<dbReference type="CDD" id="cd07067">
    <property type="entry name" value="HP_PGM_like"/>
    <property type="match status" value="1"/>
</dbReference>
<dbReference type="PANTHER" id="PTHR48100">
    <property type="entry name" value="BROAD-SPECIFICITY PHOSPHATASE YOR283W-RELATED"/>
    <property type="match status" value="1"/>
</dbReference>
<dbReference type="InterPro" id="IPR029033">
    <property type="entry name" value="His_PPase_superfam"/>
</dbReference>
<dbReference type="InterPro" id="IPR003094">
    <property type="entry name" value="6Pfruct_kin"/>
</dbReference>
<keyword evidence="2" id="KW-0413">Isomerase</keyword>
<dbReference type="GO" id="GO:0006003">
    <property type="term" value="P:fructose 2,6-bisphosphate metabolic process"/>
    <property type="evidence" value="ECO:0007669"/>
    <property type="project" value="InterPro"/>
</dbReference>
<sequence>MSKIYLIRHGQTDWNLEGRIQGCRDIPLNDTGRRQAASLAEGMKDRRVELVLSSPLCRARETARVLAESQGVPLLCWRELEEVRYGSWEGMTVAEIQEQFPEEYRRWWGEAGEGRPPGGESRMEAFQRGVFLAEKIRRQVRSHKLKGVAVVSHGAMLCCMLPALLKGQAPFEEGFSVQNGGITTLYMDPESGMCSLEAVNDCSHFSGENL</sequence>
<dbReference type="AlphaFoldDB" id="A0A9D1GKW4"/>
<comment type="caution">
    <text evidence="5">The sequence shown here is derived from an EMBL/GenBank/DDBJ whole genome shotgun (WGS) entry which is preliminary data.</text>
</comment>
<protein>
    <submittedName>
        <fullName evidence="5">Histidine phosphatase family protein</fullName>
    </submittedName>
</protein>
<evidence type="ECO:0000256" key="3">
    <source>
        <dbReference type="PIRSR" id="PIRSR613078-1"/>
    </source>
</evidence>
<feature type="active site" description="Proton donor/acceptor" evidence="3">
    <location>
        <position position="82"/>
    </location>
</feature>
<dbReference type="SMART" id="SM00855">
    <property type="entry name" value="PGAM"/>
    <property type="match status" value="1"/>
</dbReference>
<dbReference type="GO" id="GO:0016791">
    <property type="term" value="F:phosphatase activity"/>
    <property type="evidence" value="ECO:0007669"/>
    <property type="project" value="TreeGrafter"/>
</dbReference>
<dbReference type="InterPro" id="IPR001345">
    <property type="entry name" value="PG/BPGM_mutase_AS"/>
</dbReference>
<dbReference type="Proteomes" id="UP000886860">
    <property type="component" value="Unassembled WGS sequence"/>
</dbReference>
<dbReference type="InterPro" id="IPR050275">
    <property type="entry name" value="PGM_Phosphatase"/>
</dbReference>
<keyword evidence="1" id="KW-0324">Glycolysis</keyword>
<dbReference type="PROSITE" id="PS00175">
    <property type="entry name" value="PG_MUTASE"/>
    <property type="match status" value="1"/>
</dbReference>
<dbReference type="InterPro" id="IPR013078">
    <property type="entry name" value="His_Pase_superF_clade-1"/>
</dbReference>
<feature type="binding site" evidence="4">
    <location>
        <begin position="8"/>
        <end position="15"/>
    </location>
    <ligand>
        <name>substrate</name>
    </ligand>
</feature>
<dbReference type="EMBL" id="DVKS01000222">
    <property type="protein sequence ID" value="HIT43040.1"/>
    <property type="molecule type" value="Genomic_DNA"/>
</dbReference>
<dbReference type="GO" id="GO:0005524">
    <property type="term" value="F:ATP binding"/>
    <property type="evidence" value="ECO:0007669"/>
    <property type="project" value="InterPro"/>
</dbReference>